<sequence>MFGFEINNTRGQRIIYGDEMAYHYWGRVILSSTVDHSEKLTSLFNIPEHWNPLVFATAIEIGRYPIGSRSANYVYSIYHQNRLKIVSKRNGLFGVRQTFVFYVFVPAKYLPQSQWGLELYNEKGDTSFIGYRPPLKITSFISNNTNNNVPVHNYNFAVPTTYSGFSFIAFRNVQQHFFMMGSSIASLRQLLHTQESYSPAFEDKEYYVNIPEIPTINPDYYNQYLNLGNV</sequence>
<comment type="caution">
    <text evidence="2">The sequence shown here is derived from an EMBL/GenBank/DDBJ whole genome shotgun (WGS) entry which is preliminary data.</text>
</comment>
<keyword evidence="3" id="KW-1185">Reference proteome</keyword>
<dbReference type="RefSeq" id="WP_107191953.1">
    <property type="nucleotide sequence ID" value="NZ_PYMN01000056.1"/>
</dbReference>
<dbReference type="Proteomes" id="UP000241618">
    <property type="component" value="Unassembled WGS sequence"/>
</dbReference>
<evidence type="ECO:0000313" key="1">
    <source>
        <dbReference type="EMBL" id="PSU19624.1"/>
    </source>
</evidence>
<dbReference type="Proteomes" id="UP000241405">
    <property type="component" value="Unassembled WGS sequence"/>
</dbReference>
<dbReference type="EMBL" id="PYMO01000039">
    <property type="protein sequence ID" value="PSU19624.1"/>
    <property type="molecule type" value="Genomic_DNA"/>
</dbReference>
<name>A0A2T3JBC8_PHOPO</name>
<evidence type="ECO:0000313" key="3">
    <source>
        <dbReference type="Proteomes" id="UP000241405"/>
    </source>
</evidence>
<reference evidence="3 4" key="1">
    <citation type="submission" date="2018-03" db="EMBL/GenBank/DDBJ databases">
        <title>Whole genome sequencing of Histamine producing bacteria.</title>
        <authorList>
            <person name="Butler K."/>
        </authorList>
    </citation>
    <scope>NUCLEOTIDE SEQUENCE [LARGE SCALE GENOMIC DNA]</scope>
    <source>
        <strain evidence="2 4">FS-6.1</strain>
        <strain evidence="1 3">FS-6.2</strain>
    </source>
</reference>
<evidence type="ECO:0000313" key="4">
    <source>
        <dbReference type="Proteomes" id="UP000241618"/>
    </source>
</evidence>
<protein>
    <submittedName>
        <fullName evidence="2">Uncharacterized protein</fullName>
    </submittedName>
</protein>
<organism evidence="2 4">
    <name type="scientific">Photobacterium phosphoreum</name>
    <dbReference type="NCBI Taxonomy" id="659"/>
    <lineage>
        <taxon>Bacteria</taxon>
        <taxon>Pseudomonadati</taxon>
        <taxon>Pseudomonadota</taxon>
        <taxon>Gammaproteobacteria</taxon>
        <taxon>Vibrionales</taxon>
        <taxon>Vibrionaceae</taxon>
        <taxon>Photobacterium</taxon>
    </lineage>
</organism>
<dbReference type="AlphaFoldDB" id="A0A2T3JBC8"/>
<dbReference type="EMBL" id="PYMP01000035">
    <property type="protein sequence ID" value="PSU46161.1"/>
    <property type="molecule type" value="Genomic_DNA"/>
</dbReference>
<accession>A0A2T3JBC8</accession>
<gene>
    <name evidence="2" type="ORF">C9J18_21085</name>
    <name evidence="1" type="ORF">CTM96_21035</name>
</gene>
<proteinExistence type="predicted"/>
<evidence type="ECO:0000313" key="2">
    <source>
        <dbReference type="EMBL" id="PSU46161.1"/>
    </source>
</evidence>